<dbReference type="KEGG" id="bgg:CFK41_05715"/>
<dbReference type="OrthoDB" id="5070744at2"/>
<feature type="transmembrane region" description="Helical" evidence="1">
    <location>
        <begin position="35"/>
        <end position="54"/>
    </location>
</feature>
<organism evidence="2 3">
    <name type="scientific">Brachybacterium ginsengisoli</name>
    <dbReference type="NCBI Taxonomy" id="1331682"/>
    <lineage>
        <taxon>Bacteria</taxon>
        <taxon>Bacillati</taxon>
        <taxon>Actinomycetota</taxon>
        <taxon>Actinomycetes</taxon>
        <taxon>Micrococcales</taxon>
        <taxon>Dermabacteraceae</taxon>
        <taxon>Brachybacterium</taxon>
    </lineage>
</organism>
<feature type="transmembrane region" description="Helical" evidence="1">
    <location>
        <begin position="66"/>
        <end position="86"/>
    </location>
</feature>
<keyword evidence="1" id="KW-0472">Membrane</keyword>
<sequence length="271" mass="29440">MAETKAMRVWDAVETLSDRGRPVVRPERSMRSISFPVAIITLSTLAIAAVPLALLDPDRVDGLPLLLSLFVFPMIAASVIIELVVLCKLQRQEPLWTLLWWPLAVLPIGLLTMSIGPVLAHPDYFDVTSAASAAGVMLTFAFLVLLGLGVSFVTWALIVFPLRILGLAAVDAMRGERIARFRIFAPLLFLAIPTVSLTIVASLGELETSRAVVLQVVLALLSIPGEYEIVWGPGLWIVRGIALALIGVAIWARVATSARSTRNGGRPHRRR</sequence>
<keyword evidence="1" id="KW-1133">Transmembrane helix</keyword>
<gene>
    <name evidence="2" type="ORF">CFK41_05715</name>
</gene>
<feature type="transmembrane region" description="Helical" evidence="1">
    <location>
        <begin position="98"/>
        <end position="120"/>
    </location>
</feature>
<accession>A0A291GVU4</accession>
<dbReference type="EMBL" id="CP023564">
    <property type="protein sequence ID" value="ATG54329.1"/>
    <property type="molecule type" value="Genomic_DNA"/>
</dbReference>
<keyword evidence="1" id="KW-0812">Transmembrane</keyword>
<name>A0A291GVU4_9MICO</name>
<proteinExistence type="predicted"/>
<feature type="transmembrane region" description="Helical" evidence="1">
    <location>
        <begin position="140"/>
        <end position="162"/>
    </location>
</feature>
<dbReference type="RefSeq" id="WP_096798798.1">
    <property type="nucleotide sequence ID" value="NZ_CP023564.1"/>
</dbReference>
<dbReference type="AlphaFoldDB" id="A0A291GVU4"/>
<evidence type="ECO:0000256" key="1">
    <source>
        <dbReference type="SAM" id="Phobius"/>
    </source>
</evidence>
<protein>
    <submittedName>
        <fullName evidence="2">Uncharacterized protein</fullName>
    </submittedName>
</protein>
<evidence type="ECO:0000313" key="2">
    <source>
        <dbReference type="EMBL" id="ATG54329.1"/>
    </source>
</evidence>
<keyword evidence="3" id="KW-1185">Reference proteome</keyword>
<feature type="transmembrane region" description="Helical" evidence="1">
    <location>
        <begin position="229"/>
        <end position="252"/>
    </location>
</feature>
<feature type="transmembrane region" description="Helical" evidence="1">
    <location>
        <begin position="183"/>
        <end position="204"/>
    </location>
</feature>
<reference evidence="2 3" key="1">
    <citation type="journal article" date="2014" name="Int. J. Syst. Evol. Microbiol.">
        <title>Brachybacterium ginsengisoli sp. nov., isolated from soil of a ginseng field.</title>
        <authorList>
            <person name="Hoang V.A."/>
            <person name="Kim Y.J."/>
            <person name="Nguyen N.L."/>
            <person name="Yang D.C."/>
        </authorList>
    </citation>
    <scope>NUCLEOTIDE SEQUENCE [LARGE SCALE GENOMIC DNA]</scope>
    <source>
        <strain evidence="2 3">DCY80</strain>
    </source>
</reference>
<dbReference type="Proteomes" id="UP000217889">
    <property type="component" value="Chromosome"/>
</dbReference>
<evidence type="ECO:0000313" key="3">
    <source>
        <dbReference type="Proteomes" id="UP000217889"/>
    </source>
</evidence>